<evidence type="ECO:0000313" key="10">
    <source>
        <dbReference type="Proteomes" id="UP001222325"/>
    </source>
</evidence>
<dbReference type="InterPro" id="IPR029061">
    <property type="entry name" value="THDP-binding"/>
</dbReference>
<dbReference type="GO" id="GO:0003984">
    <property type="term" value="F:acetolactate synthase activity"/>
    <property type="evidence" value="ECO:0007669"/>
    <property type="project" value="TreeGrafter"/>
</dbReference>
<keyword evidence="3 5" id="KW-0786">Thiamine pyrophosphate</keyword>
<accession>A0AAD6XTC2</accession>
<proteinExistence type="inferred from homology"/>
<keyword evidence="4" id="KW-0496">Mitochondrion</keyword>
<feature type="domain" description="Thiamine pyrophosphate enzyme N-terminal TPP-binding" evidence="8">
    <location>
        <begin position="3"/>
        <end position="119"/>
    </location>
</feature>
<dbReference type="AlphaFoldDB" id="A0AAD6XTC2"/>
<comment type="similarity">
    <text evidence="2 5">Belongs to the TPP enzyme family.</text>
</comment>
<dbReference type="GO" id="GO:0005948">
    <property type="term" value="C:acetolactate synthase complex"/>
    <property type="evidence" value="ECO:0007669"/>
    <property type="project" value="TreeGrafter"/>
</dbReference>
<evidence type="ECO:0000259" key="7">
    <source>
        <dbReference type="Pfam" id="PF02775"/>
    </source>
</evidence>
<dbReference type="NCBIfam" id="NF006203">
    <property type="entry name" value="PRK08327.1"/>
    <property type="match status" value="1"/>
</dbReference>
<keyword evidence="10" id="KW-1185">Reference proteome</keyword>
<dbReference type="GO" id="GO:0009099">
    <property type="term" value="P:L-valine biosynthetic process"/>
    <property type="evidence" value="ECO:0007669"/>
    <property type="project" value="TreeGrafter"/>
</dbReference>
<dbReference type="Proteomes" id="UP001222325">
    <property type="component" value="Unassembled WGS sequence"/>
</dbReference>
<protein>
    <submittedName>
        <fullName evidence="9">Thiamine pyrophosphate enzyme, N-terminal TPP binding domain-containing protein</fullName>
    </submittedName>
</protein>
<dbReference type="InterPro" id="IPR011766">
    <property type="entry name" value="TPP_enzyme_TPP-bd"/>
</dbReference>
<evidence type="ECO:0000256" key="4">
    <source>
        <dbReference type="ARBA" id="ARBA00023128"/>
    </source>
</evidence>
<dbReference type="Pfam" id="PF02776">
    <property type="entry name" value="TPP_enzyme_N"/>
    <property type="match status" value="1"/>
</dbReference>
<evidence type="ECO:0000256" key="2">
    <source>
        <dbReference type="ARBA" id="ARBA00007812"/>
    </source>
</evidence>
<evidence type="ECO:0000256" key="1">
    <source>
        <dbReference type="ARBA" id="ARBA00004173"/>
    </source>
</evidence>
<evidence type="ECO:0000313" key="9">
    <source>
        <dbReference type="EMBL" id="KAJ7091475.1"/>
    </source>
</evidence>
<reference evidence="9" key="1">
    <citation type="submission" date="2023-03" db="EMBL/GenBank/DDBJ databases">
        <title>Massive genome expansion in bonnet fungi (Mycena s.s.) driven by repeated elements and novel gene families across ecological guilds.</title>
        <authorList>
            <consortium name="Lawrence Berkeley National Laboratory"/>
            <person name="Harder C.B."/>
            <person name="Miyauchi S."/>
            <person name="Viragh M."/>
            <person name="Kuo A."/>
            <person name="Thoen E."/>
            <person name="Andreopoulos B."/>
            <person name="Lu D."/>
            <person name="Skrede I."/>
            <person name="Drula E."/>
            <person name="Henrissat B."/>
            <person name="Morin E."/>
            <person name="Kohler A."/>
            <person name="Barry K."/>
            <person name="LaButti K."/>
            <person name="Morin E."/>
            <person name="Salamov A."/>
            <person name="Lipzen A."/>
            <person name="Mereny Z."/>
            <person name="Hegedus B."/>
            <person name="Baldrian P."/>
            <person name="Stursova M."/>
            <person name="Weitz H."/>
            <person name="Taylor A."/>
            <person name="Grigoriev I.V."/>
            <person name="Nagy L.G."/>
            <person name="Martin F."/>
            <person name="Kauserud H."/>
        </authorList>
    </citation>
    <scope>NUCLEOTIDE SEQUENCE</scope>
    <source>
        <strain evidence="9">CBHHK173m</strain>
    </source>
</reference>
<dbReference type="GO" id="GO:0050660">
    <property type="term" value="F:flavin adenine dinucleotide binding"/>
    <property type="evidence" value="ECO:0007669"/>
    <property type="project" value="TreeGrafter"/>
</dbReference>
<dbReference type="GO" id="GO:0000287">
    <property type="term" value="F:magnesium ion binding"/>
    <property type="evidence" value="ECO:0007669"/>
    <property type="project" value="InterPro"/>
</dbReference>
<dbReference type="SUPFAM" id="SSF52467">
    <property type="entry name" value="DHS-like NAD/FAD-binding domain"/>
    <property type="match status" value="1"/>
</dbReference>
<dbReference type="GO" id="GO:0009097">
    <property type="term" value="P:isoleucine biosynthetic process"/>
    <property type="evidence" value="ECO:0007669"/>
    <property type="project" value="TreeGrafter"/>
</dbReference>
<dbReference type="GO" id="GO:0030976">
    <property type="term" value="F:thiamine pyrophosphate binding"/>
    <property type="evidence" value="ECO:0007669"/>
    <property type="project" value="InterPro"/>
</dbReference>
<dbReference type="InterPro" id="IPR029035">
    <property type="entry name" value="DHS-like_NAD/FAD-binding_dom"/>
</dbReference>
<dbReference type="InterPro" id="IPR045229">
    <property type="entry name" value="TPP_enz"/>
</dbReference>
<comment type="caution">
    <text evidence="9">The sequence shown here is derived from an EMBL/GenBank/DDBJ whole genome shotgun (WGS) entry which is preliminary data.</text>
</comment>
<evidence type="ECO:0000259" key="6">
    <source>
        <dbReference type="Pfam" id="PF00205"/>
    </source>
</evidence>
<dbReference type="CDD" id="cd02002">
    <property type="entry name" value="TPP_BFDC"/>
    <property type="match status" value="1"/>
</dbReference>
<feature type="domain" description="Thiamine pyrophosphate enzyme TPP-binding" evidence="7">
    <location>
        <begin position="443"/>
        <end position="606"/>
    </location>
</feature>
<organism evidence="9 10">
    <name type="scientific">Mycena belliarum</name>
    <dbReference type="NCBI Taxonomy" id="1033014"/>
    <lineage>
        <taxon>Eukaryota</taxon>
        <taxon>Fungi</taxon>
        <taxon>Dikarya</taxon>
        <taxon>Basidiomycota</taxon>
        <taxon>Agaricomycotina</taxon>
        <taxon>Agaricomycetes</taxon>
        <taxon>Agaricomycetidae</taxon>
        <taxon>Agaricales</taxon>
        <taxon>Marasmiineae</taxon>
        <taxon>Mycenaceae</taxon>
        <taxon>Mycena</taxon>
    </lineage>
</organism>
<evidence type="ECO:0000256" key="5">
    <source>
        <dbReference type="RuleBase" id="RU362132"/>
    </source>
</evidence>
<dbReference type="PANTHER" id="PTHR18968">
    <property type="entry name" value="THIAMINE PYROPHOSPHATE ENZYMES"/>
    <property type="match status" value="1"/>
</dbReference>
<dbReference type="GO" id="GO:0005739">
    <property type="term" value="C:mitochondrion"/>
    <property type="evidence" value="ECO:0007669"/>
    <property type="project" value="UniProtKB-SubCell"/>
</dbReference>
<dbReference type="Pfam" id="PF00205">
    <property type="entry name" value="TPP_enzyme_M"/>
    <property type="match status" value="1"/>
</dbReference>
<dbReference type="EMBL" id="JARJCN010000020">
    <property type="protein sequence ID" value="KAJ7091475.1"/>
    <property type="molecule type" value="Genomic_DNA"/>
</dbReference>
<gene>
    <name evidence="9" type="ORF">B0H15DRAFT_922254</name>
</gene>
<name>A0AAD6XTC2_9AGAR</name>
<dbReference type="SUPFAM" id="SSF52518">
    <property type="entry name" value="Thiamin diphosphate-binding fold (THDP-binding)"/>
    <property type="match status" value="2"/>
</dbReference>
<dbReference type="PANTHER" id="PTHR18968:SF164">
    <property type="entry name" value="PYRUVATE DECARBOXYLASE"/>
    <property type="match status" value="1"/>
</dbReference>
<dbReference type="Gene3D" id="3.40.50.1220">
    <property type="entry name" value="TPP-binding domain"/>
    <property type="match status" value="1"/>
</dbReference>
<comment type="subcellular location">
    <subcellularLocation>
        <location evidence="1">Mitochondrion</location>
    </subcellularLocation>
</comment>
<dbReference type="Pfam" id="PF02775">
    <property type="entry name" value="TPP_enzyme_C"/>
    <property type="match status" value="1"/>
</dbReference>
<dbReference type="Gene3D" id="3.40.50.970">
    <property type="match status" value="2"/>
</dbReference>
<sequence length="612" mass="65606">MYTASSVFLRSLANAGITHVFANWGSDHPALLEDLQRQKTEDGKTASKIITCPNEMVALTAAQGFAQVTGKPAAVIVHVDVGTQAMAGAIHNVDRGRVPVLIYAGASPFSALGELKGSRNEWIMSVQDIPDQAAIVRQYMRFTSQIESGKVAPQVIHRALQIATSHPKGPVYLWSRREIMEEEVELTAFEASTPLNRWPSVEPAALSARGSLLSSSASTIALALLEARSPLIITSHSGRNHSAVPLLAKLSDRLAIPIVASCPSAVAIPSSHPYFLGVTFLNGRTHSDHLGKADVVLVLDSDVPWIPAVQPPHRDARVFVIDSGDPLKTISSVGQWHIDAEMMCNADIVVALEGILAAVDAAQRTSGDTGLVAQRRSDLTTEHEEWIHTLDDHENAWPLDLDGRATVPNVLGVLRRSIEQRTPSCSLQNTLILNEGITNYPAIWEHMRTEVAGGQITSGGASLGWSLAAAVGAHMAGKNYDLIVSIVGDGSFMFGVPSSAFWIARRYETPFLTIVLNNGGWKAPKMSMLGCHPDGHGSRAASGVELSVGFGPNCPDYSQIAVAASAGWVWGKRVGGDGGNVKEEFERAIAEAVRVVLEERRCAVLDCVFESI</sequence>
<evidence type="ECO:0000256" key="3">
    <source>
        <dbReference type="ARBA" id="ARBA00023052"/>
    </source>
</evidence>
<feature type="domain" description="Thiamine pyrophosphate enzyme central" evidence="6">
    <location>
        <begin position="219"/>
        <end position="310"/>
    </location>
</feature>
<dbReference type="InterPro" id="IPR012001">
    <property type="entry name" value="Thiamin_PyroP_enz_TPP-bd_dom"/>
</dbReference>
<evidence type="ECO:0000259" key="8">
    <source>
        <dbReference type="Pfam" id="PF02776"/>
    </source>
</evidence>
<dbReference type="CDD" id="cd07035">
    <property type="entry name" value="TPP_PYR_POX_like"/>
    <property type="match status" value="1"/>
</dbReference>
<dbReference type="InterPro" id="IPR012000">
    <property type="entry name" value="Thiamin_PyroP_enz_cen_dom"/>
</dbReference>